<keyword evidence="1" id="KW-0732">Signal</keyword>
<evidence type="ECO:0000313" key="2">
    <source>
        <dbReference type="EMBL" id="GGM18861.1"/>
    </source>
</evidence>
<name>A0A917TDI8_9ACTN</name>
<keyword evidence="3" id="KW-1185">Reference proteome</keyword>
<protein>
    <recommendedName>
        <fullName evidence="4">Lipoprotein</fullName>
    </recommendedName>
</protein>
<reference evidence="2" key="1">
    <citation type="journal article" date="2014" name="Int. J. Syst. Evol. Microbiol.">
        <title>Complete genome sequence of Corynebacterium casei LMG S-19264T (=DSM 44701T), isolated from a smear-ripened cheese.</title>
        <authorList>
            <consortium name="US DOE Joint Genome Institute (JGI-PGF)"/>
            <person name="Walter F."/>
            <person name="Albersmeier A."/>
            <person name="Kalinowski J."/>
            <person name="Ruckert C."/>
        </authorList>
    </citation>
    <scope>NUCLEOTIDE SEQUENCE</scope>
    <source>
        <strain evidence="2">CGMCC 4.7308</strain>
    </source>
</reference>
<feature type="signal peptide" evidence="1">
    <location>
        <begin position="1"/>
        <end position="21"/>
    </location>
</feature>
<dbReference type="AlphaFoldDB" id="A0A917TDI8"/>
<organism evidence="2 3">
    <name type="scientific">Nakamurella endophytica</name>
    <dbReference type="NCBI Taxonomy" id="1748367"/>
    <lineage>
        <taxon>Bacteria</taxon>
        <taxon>Bacillati</taxon>
        <taxon>Actinomycetota</taxon>
        <taxon>Actinomycetes</taxon>
        <taxon>Nakamurellales</taxon>
        <taxon>Nakamurellaceae</taxon>
        <taxon>Nakamurella</taxon>
    </lineage>
</organism>
<evidence type="ECO:0008006" key="4">
    <source>
        <dbReference type="Google" id="ProtNLM"/>
    </source>
</evidence>
<reference evidence="2" key="2">
    <citation type="submission" date="2020-09" db="EMBL/GenBank/DDBJ databases">
        <authorList>
            <person name="Sun Q."/>
            <person name="Zhou Y."/>
        </authorList>
    </citation>
    <scope>NUCLEOTIDE SEQUENCE</scope>
    <source>
        <strain evidence="2">CGMCC 4.7308</strain>
    </source>
</reference>
<proteinExistence type="predicted"/>
<comment type="caution">
    <text evidence="2">The sequence shown here is derived from an EMBL/GenBank/DDBJ whole genome shotgun (WGS) entry which is preliminary data.</text>
</comment>
<dbReference type="EMBL" id="BMNA01000022">
    <property type="protein sequence ID" value="GGM18861.1"/>
    <property type="molecule type" value="Genomic_DNA"/>
</dbReference>
<accession>A0A917TDI8</accession>
<dbReference type="Proteomes" id="UP000655208">
    <property type="component" value="Unassembled WGS sequence"/>
</dbReference>
<gene>
    <name evidence="2" type="ORF">GCM10011594_43670</name>
</gene>
<dbReference type="RefSeq" id="WP_188944980.1">
    <property type="nucleotide sequence ID" value="NZ_BMNA01000022.1"/>
</dbReference>
<feature type="chain" id="PRO_5036674868" description="Lipoprotein" evidence="1">
    <location>
        <begin position="22"/>
        <end position="180"/>
    </location>
</feature>
<evidence type="ECO:0000313" key="3">
    <source>
        <dbReference type="Proteomes" id="UP000655208"/>
    </source>
</evidence>
<evidence type="ECO:0000256" key="1">
    <source>
        <dbReference type="SAM" id="SignalP"/>
    </source>
</evidence>
<dbReference type="PROSITE" id="PS51257">
    <property type="entry name" value="PROKAR_LIPOPROTEIN"/>
    <property type="match status" value="1"/>
</dbReference>
<sequence length="180" mass="18710">MRRLIAALVAALGLVVTGCSADPLRAYTQDGGYTDQYKSAVADFVAAVHNRDAAWLLGHNVPGNGQQPAGTAAGVRELLTRFGGKDLTVASYGANWPGEASASIVVACPGGSNMLFDQPFTAFDGQWRPFIHAQRDFAAARPTTGTAAEDSSLPSAAAPGLNSAYDSTLGTYGLYRPCRG</sequence>